<keyword evidence="10" id="KW-1185">Reference proteome</keyword>
<keyword evidence="3 7" id="KW-0547">Nucleotide-binding</keyword>
<dbReference type="FunFam" id="3.40.50.300:FF:000692">
    <property type="entry name" value="Guanine nucleotide-binding protein subunit alpha"/>
    <property type="match status" value="1"/>
</dbReference>
<proteinExistence type="inferred from homology"/>
<dbReference type="InterPro" id="IPR001019">
    <property type="entry name" value="Gprotein_alpha_su"/>
</dbReference>
<dbReference type="PRINTS" id="PR00318">
    <property type="entry name" value="GPROTEINA"/>
</dbReference>
<evidence type="ECO:0000256" key="7">
    <source>
        <dbReference type="PIRSR" id="PIRSR601019-1"/>
    </source>
</evidence>
<dbReference type="Pfam" id="PF00503">
    <property type="entry name" value="G-alpha"/>
    <property type="match status" value="1"/>
</dbReference>
<feature type="binding site" evidence="7">
    <location>
        <begin position="173"/>
        <end position="174"/>
    </location>
    <ligand>
        <name>GTP</name>
        <dbReference type="ChEBI" id="CHEBI:37565"/>
    </ligand>
</feature>
<dbReference type="PROSITE" id="PS51882">
    <property type="entry name" value="G_ALPHA"/>
    <property type="match status" value="1"/>
</dbReference>
<keyword evidence="5 7" id="KW-0342">GTP-binding</keyword>
<dbReference type="InterPro" id="IPR027417">
    <property type="entry name" value="P-loop_NTPase"/>
</dbReference>
<organism evidence="9 10">
    <name type="scientific">Coilia grayii</name>
    <name type="common">Gray's grenadier anchovy</name>
    <dbReference type="NCBI Taxonomy" id="363190"/>
    <lineage>
        <taxon>Eukaryota</taxon>
        <taxon>Metazoa</taxon>
        <taxon>Chordata</taxon>
        <taxon>Craniata</taxon>
        <taxon>Vertebrata</taxon>
        <taxon>Euteleostomi</taxon>
        <taxon>Actinopterygii</taxon>
        <taxon>Neopterygii</taxon>
        <taxon>Teleostei</taxon>
        <taxon>Clupei</taxon>
        <taxon>Clupeiformes</taxon>
        <taxon>Clupeoidei</taxon>
        <taxon>Engraulidae</taxon>
        <taxon>Coilinae</taxon>
        <taxon>Coilia</taxon>
    </lineage>
</organism>
<dbReference type="InterPro" id="IPR000469">
    <property type="entry name" value="Gprotein_alpha_12/13"/>
</dbReference>
<dbReference type="GO" id="GO:0005525">
    <property type="term" value="F:GTP binding"/>
    <property type="evidence" value="ECO:0007669"/>
    <property type="project" value="UniProtKB-KW"/>
</dbReference>
<gene>
    <name evidence="9" type="ORF">ACEWY4_002423</name>
</gene>
<keyword evidence="6" id="KW-0807">Transducer</keyword>
<feature type="binding site" evidence="7">
    <location>
        <begin position="198"/>
        <end position="204"/>
    </location>
    <ligand>
        <name>GTP</name>
        <dbReference type="ChEBI" id="CHEBI:37565"/>
    </ligand>
</feature>
<evidence type="ECO:0000256" key="6">
    <source>
        <dbReference type="ARBA" id="ARBA00023224"/>
    </source>
</evidence>
<name>A0ABD1KNG3_9TELE</name>
<feature type="binding site" evidence="7">
    <location>
        <position position="351"/>
    </location>
    <ligand>
        <name>GTP</name>
        <dbReference type="ChEBI" id="CHEBI:37565"/>
    </ligand>
</feature>
<dbReference type="PRINTS" id="PR00440">
    <property type="entry name" value="GPROTEINA12"/>
</dbReference>
<evidence type="ECO:0000256" key="5">
    <source>
        <dbReference type="ARBA" id="ARBA00023134"/>
    </source>
</evidence>
<feature type="binding site" evidence="8">
    <location>
        <position position="204"/>
    </location>
    <ligand>
        <name>Mg(2+)</name>
        <dbReference type="ChEBI" id="CHEBI:18420"/>
    </ligand>
</feature>
<feature type="binding site" evidence="8">
    <location>
        <position position="69"/>
    </location>
    <ligand>
        <name>Mg(2+)</name>
        <dbReference type="ChEBI" id="CHEBI:18420"/>
    </ligand>
</feature>
<keyword evidence="2 8" id="KW-0479">Metal-binding</keyword>
<dbReference type="GO" id="GO:0032502">
    <property type="term" value="P:developmental process"/>
    <property type="evidence" value="ECO:0007669"/>
    <property type="project" value="UniProtKB-ARBA"/>
</dbReference>
<dbReference type="InterPro" id="IPR011025">
    <property type="entry name" value="GproteinA_insert"/>
</dbReference>
<evidence type="ECO:0000313" key="10">
    <source>
        <dbReference type="Proteomes" id="UP001591681"/>
    </source>
</evidence>
<dbReference type="GO" id="GO:0007165">
    <property type="term" value="P:signal transduction"/>
    <property type="evidence" value="ECO:0007669"/>
    <property type="project" value="UniProtKB-KW"/>
</dbReference>
<dbReference type="SMART" id="SM00275">
    <property type="entry name" value="G_alpha"/>
    <property type="match status" value="1"/>
</dbReference>
<dbReference type="AlphaFoldDB" id="A0ABD1KNG3"/>
<evidence type="ECO:0000256" key="1">
    <source>
        <dbReference type="ARBA" id="ARBA00010405"/>
    </source>
</evidence>
<protein>
    <submittedName>
        <fullName evidence="9">Uncharacterized protein</fullName>
    </submittedName>
</protein>
<dbReference type="Gene3D" id="1.10.400.10">
    <property type="entry name" value="GI Alpha 1, domain 2-like"/>
    <property type="match status" value="1"/>
</dbReference>
<dbReference type="SUPFAM" id="SSF52540">
    <property type="entry name" value="P-loop containing nucleoside triphosphate hydrolases"/>
    <property type="match status" value="1"/>
</dbReference>
<reference evidence="9 10" key="1">
    <citation type="submission" date="2024-09" db="EMBL/GenBank/DDBJ databases">
        <title>A chromosome-level genome assembly of Gray's grenadier anchovy, Coilia grayii.</title>
        <authorList>
            <person name="Fu Z."/>
        </authorList>
    </citation>
    <scope>NUCLEOTIDE SEQUENCE [LARGE SCALE GENOMIC DNA]</scope>
    <source>
        <strain evidence="9">G4</strain>
        <tissue evidence="9">Muscle</tissue>
    </source>
</reference>
<evidence type="ECO:0000256" key="4">
    <source>
        <dbReference type="ARBA" id="ARBA00022842"/>
    </source>
</evidence>
<dbReference type="FunFam" id="1.10.400.10:FF:000007">
    <property type="entry name" value="Guanine nucleotide-binding protein subunit alpha"/>
    <property type="match status" value="1"/>
</dbReference>
<dbReference type="PANTHER" id="PTHR10218">
    <property type="entry name" value="GTP-BINDING PROTEIN ALPHA SUBUNIT"/>
    <property type="match status" value="1"/>
</dbReference>
<accession>A0ABD1KNG3</accession>
<dbReference type="Proteomes" id="UP001591681">
    <property type="component" value="Unassembled WGS sequence"/>
</dbReference>
<evidence type="ECO:0000256" key="3">
    <source>
        <dbReference type="ARBA" id="ARBA00022741"/>
    </source>
</evidence>
<sequence>MFGCLNVPGSSLQSCWHALRLCLRPDVTEEEKVAKSTSAKIDRDLLEHAKRESHVVKILLLGAAESGKSTLVKQIKIIHNHGFSKQELLSFKPAVLDNLLNSMKFVLRGMGLLRINLANQRNKEHAQSVLACDWCVGEDVELLPFLAQAFCCLWADQGVRVAAARGHEFLLNDSALYFFDNIHRIIAPNYIPTETDVLRVRVRTDGVLETEFCAGQAVFRLCDVAGQHTQRRRWLRFFDGVCAVLFLVDLSRYDLGTGKDSSTGCLQESLELYSSVCLNSIFSRAALILFMNKMDLFEKKILHSGRHLRLYYPEFKGTDCDVSSAASFLTSLFTDELAASAKPVYHHYTTATDTSCIRDIFPTVIDSIVKHNFANVCTL</sequence>
<keyword evidence="4 8" id="KW-0460">Magnesium</keyword>
<dbReference type="CDD" id="cd00066">
    <property type="entry name" value="G-alpha"/>
    <property type="match status" value="1"/>
</dbReference>
<dbReference type="EMBL" id="JBHFQA010000003">
    <property type="protein sequence ID" value="KAL2100662.1"/>
    <property type="molecule type" value="Genomic_DNA"/>
</dbReference>
<feature type="binding site" evidence="7">
    <location>
        <begin position="223"/>
        <end position="227"/>
    </location>
    <ligand>
        <name>GTP</name>
        <dbReference type="ChEBI" id="CHEBI:37565"/>
    </ligand>
</feature>
<dbReference type="GO" id="GO:0046872">
    <property type="term" value="F:metal ion binding"/>
    <property type="evidence" value="ECO:0007669"/>
    <property type="project" value="UniProtKB-KW"/>
</dbReference>
<evidence type="ECO:0000313" key="9">
    <source>
        <dbReference type="EMBL" id="KAL2100662.1"/>
    </source>
</evidence>
<dbReference type="PANTHER" id="PTHR10218:SF231">
    <property type="entry name" value="GUANINE NUCLEOTIDE BINDING PROTEIN (G PROTEIN) ALPHA V1"/>
    <property type="match status" value="1"/>
</dbReference>
<dbReference type="SUPFAM" id="SSF47895">
    <property type="entry name" value="Transducin (alpha subunit), insertion domain"/>
    <property type="match status" value="1"/>
</dbReference>
<comment type="similarity">
    <text evidence="1">Belongs to the G-alpha family. G(12) subfamily.</text>
</comment>
<feature type="binding site" evidence="7">
    <location>
        <begin position="65"/>
        <end position="70"/>
    </location>
    <ligand>
        <name>GTP</name>
        <dbReference type="ChEBI" id="CHEBI:37565"/>
    </ligand>
</feature>
<evidence type="ECO:0000256" key="8">
    <source>
        <dbReference type="PIRSR" id="PIRSR601019-2"/>
    </source>
</evidence>
<feature type="binding site" evidence="7">
    <location>
        <begin position="292"/>
        <end position="295"/>
    </location>
    <ligand>
        <name>GTP</name>
        <dbReference type="ChEBI" id="CHEBI:37565"/>
    </ligand>
</feature>
<dbReference type="Gene3D" id="3.40.50.300">
    <property type="entry name" value="P-loop containing nucleotide triphosphate hydrolases"/>
    <property type="match status" value="1"/>
</dbReference>
<evidence type="ECO:0000256" key="2">
    <source>
        <dbReference type="ARBA" id="ARBA00022723"/>
    </source>
</evidence>
<comment type="caution">
    <text evidence="9">The sequence shown here is derived from an EMBL/GenBank/DDBJ whole genome shotgun (WGS) entry which is preliminary data.</text>
</comment>